<gene>
    <name evidence="3" type="ORF">JOF29_007456</name>
</gene>
<organism evidence="3 4">
    <name type="scientific">Kribbella aluminosa</name>
    <dbReference type="NCBI Taxonomy" id="416017"/>
    <lineage>
        <taxon>Bacteria</taxon>
        <taxon>Bacillati</taxon>
        <taxon>Actinomycetota</taxon>
        <taxon>Actinomycetes</taxon>
        <taxon>Propionibacteriales</taxon>
        <taxon>Kribbellaceae</taxon>
        <taxon>Kribbella</taxon>
    </lineage>
</organism>
<proteinExistence type="inferred from homology"/>
<comment type="caution">
    <text evidence="3">The sequence shown here is derived from an EMBL/GenBank/DDBJ whole genome shotgun (WGS) entry which is preliminary data.</text>
</comment>
<keyword evidence="2" id="KW-0732">Signal</keyword>
<dbReference type="CDD" id="cd00865">
    <property type="entry name" value="PEBP_bact_arch"/>
    <property type="match status" value="1"/>
</dbReference>
<dbReference type="PANTHER" id="PTHR30289:SF1">
    <property type="entry name" value="PEBP (PHOSPHATIDYLETHANOLAMINE-BINDING PROTEIN) FAMILY PROTEIN"/>
    <property type="match status" value="1"/>
</dbReference>
<dbReference type="PROSITE" id="PS51257">
    <property type="entry name" value="PROKAR_LIPOPROTEIN"/>
    <property type="match status" value="1"/>
</dbReference>
<keyword evidence="4" id="KW-1185">Reference proteome</keyword>
<dbReference type="InterPro" id="IPR008914">
    <property type="entry name" value="PEBP"/>
</dbReference>
<dbReference type="Proteomes" id="UP000755585">
    <property type="component" value="Unassembled WGS sequence"/>
</dbReference>
<protein>
    <submittedName>
        <fullName evidence="3">Raf kinase inhibitor-like YbhB/YbcL family protein</fullName>
    </submittedName>
</protein>
<reference evidence="3 4" key="1">
    <citation type="submission" date="2021-03" db="EMBL/GenBank/DDBJ databases">
        <title>Sequencing the genomes of 1000 actinobacteria strains.</title>
        <authorList>
            <person name="Klenk H.-P."/>
        </authorList>
    </citation>
    <scope>NUCLEOTIDE SEQUENCE [LARGE SCALE GENOMIC DNA]</scope>
    <source>
        <strain evidence="3 4">DSM 18824</strain>
    </source>
</reference>
<dbReference type="InterPro" id="IPR036610">
    <property type="entry name" value="PEBP-like_sf"/>
</dbReference>
<dbReference type="RefSeq" id="WP_209698876.1">
    <property type="nucleotide sequence ID" value="NZ_BAAAVU010000023.1"/>
</dbReference>
<dbReference type="PANTHER" id="PTHR30289">
    <property type="entry name" value="UNCHARACTERIZED PROTEIN YBCL-RELATED"/>
    <property type="match status" value="1"/>
</dbReference>
<dbReference type="Pfam" id="PF01161">
    <property type="entry name" value="PBP"/>
    <property type="match status" value="1"/>
</dbReference>
<keyword evidence="3" id="KW-0649">Protein kinase inhibitor</keyword>
<comment type="similarity">
    <text evidence="1">Belongs to the UPF0098 family.</text>
</comment>
<dbReference type="InterPro" id="IPR005247">
    <property type="entry name" value="YbhB_YbcL/LppC-like"/>
</dbReference>
<evidence type="ECO:0000256" key="1">
    <source>
        <dbReference type="ARBA" id="ARBA00007120"/>
    </source>
</evidence>
<dbReference type="SUPFAM" id="SSF49777">
    <property type="entry name" value="PEBP-like"/>
    <property type="match status" value="1"/>
</dbReference>
<feature type="chain" id="PRO_5046189063" evidence="2">
    <location>
        <begin position="21"/>
        <end position="178"/>
    </location>
</feature>
<evidence type="ECO:0000313" key="3">
    <source>
        <dbReference type="EMBL" id="MBP2356346.1"/>
    </source>
</evidence>
<accession>A0ABS4UXJ3</accession>
<dbReference type="Gene3D" id="3.90.280.10">
    <property type="entry name" value="PEBP-like"/>
    <property type="match status" value="1"/>
</dbReference>
<name>A0ABS4UXJ3_9ACTN</name>
<evidence type="ECO:0000256" key="2">
    <source>
        <dbReference type="SAM" id="SignalP"/>
    </source>
</evidence>
<evidence type="ECO:0000313" key="4">
    <source>
        <dbReference type="Proteomes" id="UP000755585"/>
    </source>
</evidence>
<dbReference type="EMBL" id="JAGINT010000002">
    <property type="protein sequence ID" value="MBP2356346.1"/>
    <property type="molecule type" value="Genomic_DNA"/>
</dbReference>
<dbReference type="NCBIfam" id="TIGR00481">
    <property type="entry name" value="YbhB/YbcL family Raf kinase inhibitor-like protein"/>
    <property type="match status" value="1"/>
</dbReference>
<sequence>MRRVLLCAVMLLGTAGCSGGGPKEPATTAPSRITVSSPAFHDGGSIPAKYTCDGAGNSPPLAWTGTPDDAKALAIVVDDPDAPSGTFTHWVLLDVDPKTTSLAAGGTPPGAAQAANSAGKPSYYGPCPPSGMHHYRFTVYALSKATNLPAGTKLADALKSIDGSTIARGQLTAVYKRQ</sequence>
<feature type="signal peptide" evidence="2">
    <location>
        <begin position="1"/>
        <end position="20"/>
    </location>
</feature>
<dbReference type="GO" id="GO:0004860">
    <property type="term" value="F:protein kinase inhibitor activity"/>
    <property type="evidence" value="ECO:0007669"/>
    <property type="project" value="UniProtKB-KW"/>
</dbReference>